<evidence type="ECO:0000256" key="3">
    <source>
        <dbReference type="ARBA" id="ARBA00022801"/>
    </source>
</evidence>
<dbReference type="InterPro" id="IPR051619">
    <property type="entry name" value="TypeII_TA_RNase_PINc/VapC"/>
</dbReference>
<keyword evidence="7" id="KW-1185">Reference proteome</keyword>
<accession>A0ABW4XGR3</accession>
<dbReference type="Pfam" id="PF01850">
    <property type="entry name" value="PIN"/>
    <property type="match status" value="1"/>
</dbReference>
<dbReference type="Proteomes" id="UP001597402">
    <property type="component" value="Unassembled WGS sequence"/>
</dbReference>
<organism evidence="6 7">
    <name type="scientific">Blastococcus deserti</name>
    <dbReference type="NCBI Taxonomy" id="2259033"/>
    <lineage>
        <taxon>Bacteria</taxon>
        <taxon>Bacillati</taxon>
        <taxon>Actinomycetota</taxon>
        <taxon>Actinomycetes</taxon>
        <taxon>Geodermatophilales</taxon>
        <taxon>Geodermatophilaceae</taxon>
        <taxon>Blastococcus</taxon>
    </lineage>
</organism>
<dbReference type="Gene3D" id="3.40.50.1010">
    <property type="entry name" value="5'-nuclease"/>
    <property type="match status" value="1"/>
</dbReference>
<dbReference type="PANTHER" id="PTHR35901">
    <property type="entry name" value="RIBONUCLEASE VAPC3"/>
    <property type="match status" value="1"/>
</dbReference>
<comment type="caution">
    <text evidence="6">The sequence shown here is derived from an EMBL/GenBank/DDBJ whole genome shotgun (WGS) entry which is preliminary data.</text>
</comment>
<evidence type="ECO:0000256" key="4">
    <source>
        <dbReference type="ARBA" id="ARBA00022842"/>
    </source>
</evidence>
<feature type="domain" description="PIN" evidence="5">
    <location>
        <begin position="3"/>
        <end position="122"/>
    </location>
</feature>
<name>A0ABW4XGR3_9ACTN</name>
<dbReference type="InterPro" id="IPR029060">
    <property type="entry name" value="PIN-like_dom_sf"/>
</dbReference>
<gene>
    <name evidence="6" type="ORF">ACFSHS_20895</name>
</gene>
<dbReference type="EMBL" id="JBHUHP010000030">
    <property type="protein sequence ID" value="MFD2094031.1"/>
    <property type="molecule type" value="Genomic_DNA"/>
</dbReference>
<evidence type="ECO:0000259" key="5">
    <source>
        <dbReference type="Pfam" id="PF01850"/>
    </source>
</evidence>
<evidence type="ECO:0000256" key="2">
    <source>
        <dbReference type="ARBA" id="ARBA00022723"/>
    </source>
</evidence>
<dbReference type="RefSeq" id="WP_376880392.1">
    <property type="nucleotide sequence ID" value="NZ_JBHUHP010000030.1"/>
</dbReference>
<dbReference type="PANTHER" id="PTHR35901:SF1">
    <property type="entry name" value="EXONUCLEASE VAPC9"/>
    <property type="match status" value="1"/>
</dbReference>
<protein>
    <submittedName>
        <fullName evidence="6">Type II toxin-antitoxin system VapC family toxin</fullName>
    </submittedName>
</protein>
<evidence type="ECO:0000313" key="6">
    <source>
        <dbReference type="EMBL" id="MFD2094031.1"/>
    </source>
</evidence>
<sequence>MTVVIDSSAVVAALVSERSDGEWSCDAMRGQTLMAPAHIHVEVSNVLRRSVLAGHLARDVAALIHDELVQMRIRTVAFETLAGRAWALHPDVTAYDAAYVALAEELAAPLVTLDRRLAKADGPTCSFLLPPE</sequence>
<keyword evidence="3" id="KW-0378">Hydrolase</keyword>
<dbReference type="SUPFAM" id="SSF88723">
    <property type="entry name" value="PIN domain-like"/>
    <property type="match status" value="1"/>
</dbReference>
<dbReference type="InterPro" id="IPR044153">
    <property type="entry name" value="PIN_Pae0151-like"/>
</dbReference>
<evidence type="ECO:0000256" key="1">
    <source>
        <dbReference type="ARBA" id="ARBA00022722"/>
    </source>
</evidence>
<reference evidence="7" key="1">
    <citation type="journal article" date="2019" name="Int. J. Syst. Evol. Microbiol.">
        <title>The Global Catalogue of Microorganisms (GCM) 10K type strain sequencing project: providing services to taxonomists for standard genome sequencing and annotation.</title>
        <authorList>
            <consortium name="The Broad Institute Genomics Platform"/>
            <consortium name="The Broad Institute Genome Sequencing Center for Infectious Disease"/>
            <person name="Wu L."/>
            <person name="Ma J."/>
        </authorList>
    </citation>
    <scope>NUCLEOTIDE SEQUENCE [LARGE SCALE GENOMIC DNA]</scope>
    <source>
        <strain evidence="7">JCM 3338</strain>
    </source>
</reference>
<keyword evidence="4" id="KW-0460">Magnesium</keyword>
<dbReference type="CDD" id="cd09873">
    <property type="entry name" value="PIN_Pae0151-like"/>
    <property type="match status" value="1"/>
</dbReference>
<keyword evidence="2" id="KW-0479">Metal-binding</keyword>
<proteinExistence type="predicted"/>
<keyword evidence="1" id="KW-0540">Nuclease</keyword>
<evidence type="ECO:0000313" key="7">
    <source>
        <dbReference type="Proteomes" id="UP001597402"/>
    </source>
</evidence>
<dbReference type="InterPro" id="IPR002716">
    <property type="entry name" value="PIN_dom"/>
</dbReference>